<dbReference type="InterPro" id="IPR002510">
    <property type="entry name" value="Metalloprtase-TldD/E_N"/>
</dbReference>
<reference evidence="10 11" key="1">
    <citation type="submission" date="2014-11" db="EMBL/GenBank/DDBJ databases">
        <title>Pan-genome of Gallibacterium spp.</title>
        <authorList>
            <person name="Kudirkiene E."/>
            <person name="Bojesen A.M."/>
        </authorList>
    </citation>
    <scope>NUCLEOTIDE SEQUENCE [LARGE SCALE GENOMIC DNA]</scope>
    <source>
        <strain evidence="10 11">18469/18</strain>
    </source>
</reference>
<dbReference type="Pfam" id="PF19290">
    <property type="entry name" value="PmbA_TldD_2nd"/>
    <property type="match status" value="1"/>
</dbReference>
<keyword evidence="3" id="KW-0963">Cytoplasm</keyword>
<dbReference type="EMBL" id="JTJU01000044">
    <property type="protein sequence ID" value="OBX09465.1"/>
    <property type="molecule type" value="Genomic_DNA"/>
</dbReference>
<dbReference type="InterPro" id="IPR036059">
    <property type="entry name" value="TldD/PmbA_sf"/>
</dbReference>
<keyword evidence="6" id="KW-0482">Metalloprotease</keyword>
<dbReference type="FunFam" id="3.30.2290.10:FF:000002">
    <property type="entry name" value="Metalloprotease PmbA homolog"/>
    <property type="match status" value="1"/>
</dbReference>
<evidence type="ECO:0000256" key="2">
    <source>
        <dbReference type="ARBA" id="ARBA00005836"/>
    </source>
</evidence>
<dbReference type="Gene3D" id="3.30.2290.10">
    <property type="entry name" value="PmbA/TldD superfamily"/>
    <property type="match status" value="1"/>
</dbReference>
<feature type="domain" description="Metalloprotease TldD/E central" evidence="9">
    <location>
        <begin position="125"/>
        <end position="232"/>
    </location>
</feature>
<dbReference type="GO" id="GO:0006508">
    <property type="term" value="P:proteolysis"/>
    <property type="evidence" value="ECO:0007669"/>
    <property type="project" value="UniProtKB-KW"/>
</dbReference>
<dbReference type="InterPro" id="IPR047657">
    <property type="entry name" value="PmbA"/>
</dbReference>
<dbReference type="NCBIfam" id="NF008268">
    <property type="entry name" value="PRK11040.1"/>
    <property type="match status" value="1"/>
</dbReference>
<comment type="subcellular location">
    <subcellularLocation>
        <location evidence="1">Cytoplasm</location>
    </subcellularLocation>
</comment>
<name>A0AB36E1I1_9PAST</name>
<sequence length="449" mass="48435">MTQQKQQDFLQQQQHLCNAVDYALSLAAQAGAAAEVSITKVTGLSVSTRLKEIENLEFNNDGALGISVYVGNKKGNASTSDLSNEAIKRTVESALSIAKYTSEDDCTGLAPKELMAFNPPDLQLYHPTDISVDRAVELALSAETAALDYDAKIVNSEGASFNSSEGIRVYGNTYGVLNSYLSSRYSLSCSVIAEQNQALERDYEYTISRNFADLQSALWVGENCAKKTLARLNPQKLSTLQVPVIFLNDVATGIIGHLASAISGGSLYRKSSFLLDQLGQQVLPSWFQISERPHLLGQLASTPFDSEGVMTRDQEIITDGVLQTYLLTSYSARKLGMQTTGHAGGIHNWLVKPNCAGGLAALLKQMGTGLLVTELMGQGVNLVTGDYSRGAAGFWVENGEIQFPVAEITIAGSLPEMLKQIIAVTDDVEERSNIRTGSILIENMKVSGE</sequence>
<gene>
    <name evidence="10" type="ORF">QV09_08000</name>
</gene>
<evidence type="ECO:0000313" key="11">
    <source>
        <dbReference type="Proteomes" id="UP000092527"/>
    </source>
</evidence>
<accession>A0AB36E1I1</accession>
<dbReference type="Proteomes" id="UP000092527">
    <property type="component" value="Unassembled WGS sequence"/>
</dbReference>
<dbReference type="PANTHER" id="PTHR43421">
    <property type="entry name" value="METALLOPROTEASE PMBA"/>
    <property type="match status" value="1"/>
</dbReference>
<comment type="caution">
    <text evidence="10">The sequence shown here is derived from an EMBL/GenBank/DDBJ whole genome shotgun (WGS) entry which is preliminary data.</text>
</comment>
<dbReference type="SUPFAM" id="SSF111283">
    <property type="entry name" value="Putative modulator of DNA gyrase, PmbA/TldD"/>
    <property type="match status" value="1"/>
</dbReference>
<organism evidence="10 11">
    <name type="scientific">Gallibacterium salpingitidis</name>
    <dbReference type="NCBI Taxonomy" id="505341"/>
    <lineage>
        <taxon>Bacteria</taxon>
        <taxon>Pseudomonadati</taxon>
        <taxon>Pseudomonadota</taxon>
        <taxon>Gammaproteobacteria</taxon>
        <taxon>Pasteurellales</taxon>
        <taxon>Pasteurellaceae</taxon>
        <taxon>Gallibacterium</taxon>
    </lineage>
</organism>
<keyword evidence="4" id="KW-0645">Protease</keyword>
<dbReference type="InterPro" id="IPR035068">
    <property type="entry name" value="TldD/PmbA_N"/>
</dbReference>
<evidence type="ECO:0000259" key="7">
    <source>
        <dbReference type="Pfam" id="PF01523"/>
    </source>
</evidence>
<evidence type="ECO:0000313" key="10">
    <source>
        <dbReference type="EMBL" id="OBX09465.1"/>
    </source>
</evidence>
<evidence type="ECO:0000256" key="3">
    <source>
        <dbReference type="ARBA" id="ARBA00022490"/>
    </source>
</evidence>
<evidence type="ECO:0000256" key="4">
    <source>
        <dbReference type="ARBA" id="ARBA00022670"/>
    </source>
</evidence>
<comment type="similarity">
    <text evidence="2">Belongs to the peptidase U62 family.</text>
</comment>
<dbReference type="InterPro" id="IPR045570">
    <property type="entry name" value="Metalloprtase-TldD/E_cen_dom"/>
</dbReference>
<dbReference type="PANTHER" id="PTHR43421:SF1">
    <property type="entry name" value="METALLOPROTEASE PMBA"/>
    <property type="match status" value="1"/>
</dbReference>
<evidence type="ECO:0000256" key="1">
    <source>
        <dbReference type="ARBA" id="ARBA00004496"/>
    </source>
</evidence>
<dbReference type="GO" id="GO:0005829">
    <property type="term" value="C:cytosol"/>
    <property type="evidence" value="ECO:0007669"/>
    <property type="project" value="TreeGrafter"/>
</dbReference>
<dbReference type="InterPro" id="IPR045569">
    <property type="entry name" value="Metalloprtase-TldD/E_C"/>
</dbReference>
<evidence type="ECO:0000256" key="6">
    <source>
        <dbReference type="ARBA" id="ARBA00023049"/>
    </source>
</evidence>
<dbReference type="RefSeq" id="WP_066113217.1">
    <property type="nucleotide sequence ID" value="NZ_CP103875.1"/>
</dbReference>
<feature type="domain" description="Metalloprotease TldD/E N-terminal" evidence="7">
    <location>
        <begin position="34"/>
        <end position="98"/>
    </location>
</feature>
<evidence type="ECO:0000259" key="9">
    <source>
        <dbReference type="Pfam" id="PF19290"/>
    </source>
</evidence>
<feature type="domain" description="Metalloprotease TldD/E C-terminal" evidence="8">
    <location>
        <begin position="241"/>
        <end position="448"/>
    </location>
</feature>
<proteinExistence type="inferred from homology"/>
<dbReference type="AlphaFoldDB" id="A0AB36E1I1"/>
<dbReference type="Pfam" id="PF19289">
    <property type="entry name" value="PmbA_TldD_3rd"/>
    <property type="match status" value="1"/>
</dbReference>
<dbReference type="Pfam" id="PF01523">
    <property type="entry name" value="PmbA_TldD_1st"/>
    <property type="match status" value="1"/>
</dbReference>
<evidence type="ECO:0000256" key="5">
    <source>
        <dbReference type="ARBA" id="ARBA00022801"/>
    </source>
</evidence>
<protein>
    <submittedName>
        <fullName evidence="10">Protein PmbA</fullName>
    </submittedName>
</protein>
<dbReference type="GO" id="GO:0008237">
    <property type="term" value="F:metallopeptidase activity"/>
    <property type="evidence" value="ECO:0007669"/>
    <property type="project" value="UniProtKB-KW"/>
</dbReference>
<keyword evidence="5" id="KW-0378">Hydrolase</keyword>
<evidence type="ECO:0000259" key="8">
    <source>
        <dbReference type="Pfam" id="PF19289"/>
    </source>
</evidence>